<dbReference type="PANTHER" id="PTHR36441:SF1">
    <property type="entry name" value="DUF503 DOMAIN-CONTAINING PROTEIN"/>
    <property type="match status" value="1"/>
</dbReference>
<dbReference type="EMBL" id="BMMI01000005">
    <property type="protein sequence ID" value="GGL69230.1"/>
    <property type="molecule type" value="Genomic_DNA"/>
</dbReference>
<dbReference type="InterPro" id="IPR036746">
    <property type="entry name" value="TT1725-like_sf"/>
</dbReference>
<reference evidence="2" key="1">
    <citation type="journal article" date="2019" name="Int. J. Syst. Evol. Microbiol.">
        <title>The Global Catalogue of Microorganisms (GCM) 10K type strain sequencing project: providing services to taxonomists for standard genome sequencing and annotation.</title>
        <authorList>
            <consortium name="The Broad Institute Genomics Platform"/>
            <consortium name="The Broad Institute Genome Sequencing Center for Infectious Disease"/>
            <person name="Wu L."/>
            <person name="Ma J."/>
        </authorList>
    </citation>
    <scope>NUCLEOTIDE SEQUENCE [LARGE SCALE GENOMIC DNA]</scope>
    <source>
        <strain evidence="2">CGMCC 4.5581</strain>
    </source>
</reference>
<name>A0ABQ2G0U3_9ACTN</name>
<dbReference type="SUPFAM" id="SSF103007">
    <property type="entry name" value="Hypothetical protein TT1725"/>
    <property type="match status" value="1"/>
</dbReference>
<keyword evidence="2" id="KW-1185">Reference proteome</keyword>
<dbReference type="InterPro" id="IPR007546">
    <property type="entry name" value="DUF503"/>
</dbReference>
<evidence type="ECO:0000313" key="1">
    <source>
        <dbReference type="EMBL" id="GGL69230.1"/>
    </source>
</evidence>
<evidence type="ECO:0008006" key="3">
    <source>
        <dbReference type="Google" id="ProtNLM"/>
    </source>
</evidence>
<organism evidence="1 2">
    <name type="scientific">Modestobacter marinus</name>
    <dbReference type="NCBI Taxonomy" id="477641"/>
    <lineage>
        <taxon>Bacteria</taxon>
        <taxon>Bacillati</taxon>
        <taxon>Actinomycetota</taxon>
        <taxon>Actinomycetes</taxon>
        <taxon>Geodermatophilales</taxon>
        <taxon>Geodermatophilaceae</taxon>
        <taxon>Modestobacter</taxon>
    </lineage>
</organism>
<dbReference type="PANTHER" id="PTHR36441">
    <property type="entry name" value="HYPOTHETICAL CYTOSOLIC PROTEIN"/>
    <property type="match status" value="1"/>
</dbReference>
<protein>
    <recommendedName>
        <fullName evidence="3">DUF503 domain-containing protein</fullName>
    </recommendedName>
</protein>
<dbReference type="Gene3D" id="3.30.70.1120">
    <property type="entry name" value="TT1725-like"/>
    <property type="match status" value="1"/>
</dbReference>
<gene>
    <name evidence="1" type="ORF">GCM10011589_26880</name>
</gene>
<dbReference type="Pfam" id="PF04456">
    <property type="entry name" value="DUF503"/>
    <property type="match status" value="1"/>
</dbReference>
<comment type="caution">
    <text evidence="1">The sequence shown here is derived from an EMBL/GenBank/DDBJ whole genome shotgun (WGS) entry which is preliminary data.</text>
</comment>
<dbReference type="Proteomes" id="UP000648663">
    <property type="component" value="Unassembled WGS sequence"/>
</dbReference>
<accession>A0ABQ2G0U3</accession>
<proteinExistence type="predicted"/>
<evidence type="ECO:0000313" key="2">
    <source>
        <dbReference type="Proteomes" id="UP000648663"/>
    </source>
</evidence>
<sequence>MPPATRWFVAGGKGAGTDPGSREAVSVFTGTLTADLLLGDVHSLKEKRAVVRPIVAELRRRFAVAVAEVGDPDLHRRAQVGVATVAGQPAHVADVLDACERWLADRPEVMLLSTHRQLFSETD</sequence>